<dbReference type="InterPro" id="IPR004839">
    <property type="entry name" value="Aminotransferase_I/II_large"/>
</dbReference>
<keyword evidence="3 6" id="KW-0032">Aminotransferase</keyword>
<comment type="similarity">
    <text evidence="2 6">Belongs to the class-I pyridoxal-phosphate-dependent aminotransferase family.</text>
</comment>
<name>A0A934KKZ1_9BACT</name>
<dbReference type="EMBL" id="JAEKNN010000048">
    <property type="protein sequence ID" value="MBJ7609627.1"/>
    <property type="molecule type" value="Genomic_DNA"/>
</dbReference>
<dbReference type="InterPro" id="IPR015422">
    <property type="entry name" value="PyrdxlP-dep_Trfase_small"/>
</dbReference>
<dbReference type="Gene3D" id="3.40.640.10">
    <property type="entry name" value="Type I PLP-dependent aspartate aminotransferase-like (Major domain)"/>
    <property type="match status" value="1"/>
</dbReference>
<organism evidence="8 9">
    <name type="scientific">Candidatus Amunia macphersoniae</name>
    <dbReference type="NCBI Taxonomy" id="3127014"/>
    <lineage>
        <taxon>Bacteria</taxon>
        <taxon>Bacillati</taxon>
        <taxon>Candidatus Dormiibacterota</taxon>
        <taxon>Candidatus Dormibacteria</taxon>
        <taxon>Candidatus Aeolococcales</taxon>
        <taxon>Candidatus Aeolococcaceae</taxon>
        <taxon>Candidatus Amunia</taxon>
    </lineage>
</organism>
<evidence type="ECO:0000256" key="5">
    <source>
        <dbReference type="ARBA" id="ARBA00022898"/>
    </source>
</evidence>
<evidence type="ECO:0000256" key="2">
    <source>
        <dbReference type="ARBA" id="ARBA00007441"/>
    </source>
</evidence>
<dbReference type="Gene3D" id="3.90.1150.10">
    <property type="entry name" value="Aspartate Aminotransferase, domain 1"/>
    <property type="match status" value="1"/>
</dbReference>
<dbReference type="AlphaFoldDB" id="A0A934KKZ1"/>
<dbReference type="InterPro" id="IPR015421">
    <property type="entry name" value="PyrdxlP-dep_Trfase_major"/>
</dbReference>
<dbReference type="GO" id="GO:0006520">
    <property type="term" value="P:amino acid metabolic process"/>
    <property type="evidence" value="ECO:0007669"/>
    <property type="project" value="InterPro"/>
</dbReference>
<dbReference type="SUPFAM" id="SSF53383">
    <property type="entry name" value="PLP-dependent transferases"/>
    <property type="match status" value="1"/>
</dbReference>
<dbReference type="GO" id="GO:0030170">
    <property type="term" value="F:pyridoxal phosphate binding"/>
    <property type="evidence" value="ECO:0007669"/>
    <property type="project" value="InterPro"/>
</dbReference>
<evidence type="ECO:0000256" key="6">
    <source>
        <dbReference type="RuleBase" id="RU000481"/>
    </source>
</evidence>
<keyword evidence="5" id="KW-0663">Pyridoxal phosphate</keyword>
<sequence>MNFRWADRMSRLGTESAFEVLAQARRLEAEGRDIIHLEIGEPDYATPQNIVDAAIRALNGGATHYTPASGIPIAREATAAYVARRTGVATAVENIVLVPGSKNILAFLLLATVEPVDEVIIPDPGYPIYRSLVSFIGATPVSAPIRQSNDFRLDVDELRDLITPRTKLLIVNTPANPTGGVLTHDDCEAIARLAVEHDLIVLSDEIYERLTYDGEHVSLYGIDGMAERTVLLGGVSKAWAMCGWRLGFGAMPADLARKMDTLMINSSSCAAAFTQ</sequence>
<comment type="caution">
    <text evidence="8">The sequence shown here is derived from an EMBL/GenBank/DDBJ whole genome shotgun (WGS) entry which is preliminary data.</text>
</comment>
<dbReference type="InterPro" id="IPR015424">
    <property type="entry name" value="PyrdxlP-dep_Trfase"/>
</dbReference>
<comment type="cofactor">
    <cofactor evidence="1 6">
        <name>pyridoxal 5'-phosphate</name>
        <dbReference type="ChEBI" id="CHEBI:597326"/>
    </cofactor>
</comment>
<dbReference type="EC" id="2.6.1.-" evidence="6"/>
<protein>
    <recommendedName>
        <fullName evidence="6">Aminotransferase</fullName>
        <ecNumber evidence="6">2.6.1.-</ecNumber>
    </recommendedName>
</protein>
<feature type="domain" description="Aminotransferase class I/classII large" evidence="7">
    <location>
        <begin position="33"/>
        <end position="265"/>
    </location>
</feature>
<evidence type="ECO:0000256" key="1">
    <source>
        <dbReference type="ARBA" id="ARBA00001933"/>
    </source>
</evidence>
<reference evidence="8 9" key="1">
    <citation type="submission" date="2020-10" db="EMBL/GenBank/DDBJ databases">
        <title>Ca. Dormibacterota MAGs.</title>
        <authorList>
            <person name="Montgomery K."/>
        </authorList>
    </citation>
    <scope>NUCLEOTIDE SEQUENCE [LARGE SCALE GENOMIC DNA]</scope>
    <source>
        <strain evidence="8">Mitchell_Peninsula_5</strain>
    </source>
</reference>
<proteinExistence type="inferred from homology"/>
<dbReference type="PANTHER" id="PTHR46383">
    <property type="entry name" value="ASPARTATE AMINOTRANSFERASE"/>
    <property type="match status" value="1"/>
</dbReference>
<evidence type="ECO:0000256" key="3">
    <source>
        <dbReference type="ARBA" id="ARBA00022576"/>
    </source>
</evidence>
<evidence type="ECO:0000256" key="4">
    <source>
        <dbReference type="ARBA" id="ARBA00022679"/>
    </source>
</evidence>
<dbReference type="CDD" id="cd00609">
    <property type="entry name" value="AAT_like"/>
    <property type="match status" value="1"/>
</dbReference>
<dbReference type="InterPro" id="IPR004838">
    <property type="entry name" value="NHTrfase_class1_PyrdxlP-BS"/>
</dbReference>
<evidence type="ECO:0000313" key="8">
    <source>
        <dbReference type="EMBL" id="MBJ7609627.1"/>
    </source>
</evidence>
<evidence type="ECO:0000259" key="7">
    <source>
        <dbReference type="Pfam" id="PF00155"/>
    </source>
</evidence>
<dbReference type="GO" id="GO:0008483">
    <property type="term" value="F:transaminase activity"/>
    <property type="evidence" value="ECO:0007669"/>
    <property type="project" value="UniProtKB-KW"/>
</dbReference>
<dbReference type="PANTHER" id="PTHR46383:SF1">
    <property type="entry name" value="ASPARTATE AMINOTRANSFERASE"/>
    <property type="match status" value="1"/>
</dbReference>
<feature type="non-terminal residue" evidence="8">
    <location>
        <position position="275"/>
    </location>
</feature>
<dbReference type="Proteomes" id="UP000614410">
    <property type="component" value="Unassembled WGS sequence"/>
</dbReference>
<dbReference type="PROSITE" id="PS00105">
    <property type="entry name" value="AA_TRANSFER_CLASS_1"/>
    <property type="match status" value="1"/>
</dbReference>
<dbReference type="Pfam" id="PF00155">
    <property type="entry name" value="Aminotran_1_2"/>
    <property type="match status" value="1"/>
</dbReference>
<evidence type="ECO:0000313" key="9">
    <source>
        <dbReference type="Proteomes" id="UP000614410"/>
    </source>
</evidence>
<keyword evidence="4 6" id="KW-0808">Transferase</keyword>
<accession>A0A934KKZ1</accession>
<dbReference type="InterPro" id="IPR050596">
    <property type="entry name" value="AspAT/PAT-like"/>
</dbReference>
<gene>
    <name evidence="8" type="ORF">JF887_09420</name>
</gene>